<name>A0AAX6F4P0_IRIPA</name>
<organism evidence="3 4">
    <name type="scientific">Iris pallida</name>
    <name type="common">Sweet iris</name>
    <dbReference type="NCBI Taxonomy" id="29817"/>
    <lineage>
        <taxon>Eukaryota</taxon>
        <taxon>Viridiplantae</taxon>
        <taxon>Streptophyta</taxon>
        <taxon>Embryophyta</taxon>
        <taxon>Tracheophyta</taxon>
        <taxon>Spermatophyta</taxon>
        <taxon>Magnoliopsida</taxon>
        <taxon>Liliopsida</taxon>
        <taxon>Asparagales</taxon>
        <taxon>Iridaceae</taxon>
        <taxon>Iridoideae</taxon>
        <taxon>Irideae</taxon>
        <taxon>Iris</taxon>
    </lineage>
</organism>
<dbReference type="PANTHER" id="PTHR47594:SF5">
    <property type="entry name" value="PENTACOTRIPEPTIDE-REPEAT REGION OF PRORP DOMAIN-CONTAINING PROTEIN"/>
    <property type="match status" value="1"/>
</dbReference>
<dbReference type="InterPro" id="IPR002885">
    <property type="entry name" value="PPR_rpt"/>
</dbReference>
<dbReference type="InterPro" id="IPR044190">
    <property type="entry name" value="THA8-like"/>
</dbReference>
<reference evidence="3" key="1">
    <citation type="journal article" date="2023" name="GigaByte">
        <title>Genome assembly of the bearded iris, Iris pallida Lam.</title>
        <authorList>
            <person name="Bruccoleri R.E."/>
            <person name="Oakeley E.J."/>
            <person name="Faust A.M.E."/>
            <person name="Altorfer M."/>
            <person name="Dessus-Babus S."/>
            <person name="Burckhardt D."/>
            <person name="Oertli M."/>
            <person name="Naumann U."/>
            <person name="Petersen F."/>
            <person name="Wong J."/>
        </authorList>
    </citation>
    <scope>NUCLEOTIDE SEQUENCE</scope>
    <source>
        <strain evidence="3">GSM-AAB239-AS_SAM_17_03QT</strain>
    </source>
</reference>
<proteinExistence type="predicted"/>
<dbReference type="GO" id="GO:0009658">
    <property type="term" value="P:chloroplast organization"/>
    <property type="evidence" value="ECO:0007669"/>
    <property type="project" value="InterPro"/>
</dbReference>
<protein>
    <submittedName>
        <fullName evidence="3">Pentatricopeptide repeat-containing protein-like isoform X1</fullName>
    </submittedName>
</protein>
<accession>A0AAX6F4P0</accession>
<reference evidence="3" key="2">
    <citation type="submission" date="2023-04" db="EMBL/GenBank/DDBJ databases">
        <authorList>
            <person name="Bruccoleri R.E."/>
            <person name="Oakeley E.J."/>
            <person name="Faust A.-M."/>
            <person name="Dessus-Babus S."/>
            <person name="Altorfer M."/>
            <person name="Burckhardt D."/>
            <person name="Oertli M."/>
            <person name="Naumann U."/>
            <person name="Petersen F."/>
            <person name="Wong J."/>
        </authorList>
    </citation>
    <scope>NUCLEOTIDE SEQUENCE</scope>
    <source>
        <strain evidence="3">GSM-AAB239-AS_SAM_17_03QT</strain>
        <tissue evidence="3">Leaf</tissue>
    </source>
</reference>
<keyword evidence="4" id="KW-1185">Reference proteome</keyword>
<dbReference type="Pfam" id="PF01535">
    <property type="entry name" value="PPR"/>
    <property type="match status" value="1"/>
</dbReference>
<evidence type="ECO:0000313" key="3">
    <source>
        <dbReference type="EMBL" id="KAJ6811296.1"/>
    </source>
</evidence>
<feature type="repeat" description="PPR" evidence="2">
    <location>
        <begin position="163"/>
        <end position="197"/>
    </location>
</feature>
<evidence type="ECO:0000256" key="1">
    <source>
        <dbReference type="ARBA" id="ARBA00022737"/>
    </source>
</evidence>
<comment type="caution">
    <text evidence="3">The sequence shown here is derived from an EMBL/GenBank/DDBJ whole genome shotgun (WGS) entry which is preliminary data.</text>
</comment>
<evidence type="ECO:0000313" key="4">
    <source>
        <dbReference type="Proteomes" id="UP001140949"/>
    </source>
</evidence>
<dbReference type="Gene3D" id="1.25.40.10">
    <property type="entry name" value="Tetratricopeptide repeat domain"/>
    <property type="match status" value="1"/>
</dbReference>
<dbReference type="EMBL" id="JANAVB010031814">
    <property type="protein sequence ID" value="KAJ6811296.1"/>
    <property type="molecule type" value="Genomic_DNA"/>
</dbReference>
<dbReference type="NCBIfam" id="TIGR00756">
    <property type="entry name" value="PPR"/>
    <property type="match status" value="2"/>
</dbReference>
<feature type="repeat" description="PPR" evidence="2">
    <location>
        <begin position="128"/>
        <end position="162"/>
    </location>
</feature>
<gene>
    <name evidence="3" type="ORF">M6B38_155650</name>
</gene>
<keyword evidence="1" id="KW-0677">Repeat</keyword>
<sequence length="252" mass="28869">MESILLGTTRSLLPKLVQDGKSSSCFSSSRKSSSCFSSSICCGLRGGPRKPLWRGKTLSIEAIQAIQALKLARSSPSTRTKDVFRTRIERLIKADLVDVLNDLQRQNEWEIALEVFAFIQNEVWYKPDPELYSDMIFMLGKNKLIEIAEQLFSKLKEEGLQPDTRVYTEMIGAYLRAGMVDKGMDTYRLMKETGCNPDKLTLTILIRNLEKTGEQHLASAVRKDCEKYVDYPDRFLEEVNRKYPKRRALKLV</sequence>
<dbReference type="AlphaFoldDB" id="A0AAX6F4P0"/>
<dbReference type="InterPro" id="IPR011990">
    <property type="entry name" value="TPR-like_helical_dom_sf"/>
</dbReference>
<evidence type="ECO:0000256" key="2">
    <source>
        <dbReference type="PROSITE-ProRule" id="PRU00708"/>
    </source>
</evidence>
<dbReference type="PROSITE" id="PS51375">
    <property type="entry name" value="PPR"/>
    <property type="match status" value="2"/>
</dbReference>
<dbReference type="PANTHER" id="PTHR47594">
    <property type="entry name" value="PPR CONTAINING PLANT-LIKE PROTEIN"/>
    <property type="match status" value="1"/>
</dbReference>
<dbReference type="Proteomes" id="UP001140949">
    <property type="component" value="Unassembled WGS sequence"/>
</dbReference>
<dbReference type="GO" id="GO:0003723">
    <property type="term" value="F:RNA binding"/>
    <property type="evidence" value="ECO:0007669"/>
    <property type="project" value="InterPro"/>
</dbReference>
<dbReference type="GO" id="GO:0000373">
    <property type="term" value="P:Group II intron splicing"/>
    <property type="evidence" value="ECO:0007669"/>
    <property type="project" value="InterPro"/>
</dbReference>
<dbReference type="Pfam" id="PF13041">
    <property type="entry name" value="PPR_2"/>
    <property type="match status" value="1"/>
</dbReference>